<evidence type="ECO:0000313" key="2">
    <source>
        <dbReference type="EMBL" id="OGG74829.1"/>
    </source>
</evidence>
<evidence type="ECO:0000256" key="1">
    <source>
        <dbReference type="SAM" id="Phobius"/>
    </source>
</evidence>
<protein>
    <recommendedName>
        <fullName evidence="4">HTH deoR-type domain-containing protein</fullName>
    </recommendedName>
</protein>
<reference evidence="2 3" key="1">
    <citation type="journal article" date="2016" name="Nat. Commun.">
        <title>Thousands of microbial genomes shed light on interconnected biogeochemical processes in an aquifer system.</title>
        <authorList>
            <person name="Anantharaman K."/>
            <person name="Brown C.T."/>
            <person name="Hug L.A."/>
            <person name="Sharon I."/>
            <person name="Castelle C.J."/>
            <person name="Probst A.J."/>
            <person name="Thomas B.C."/>
            <person name="Singh A."/>
            <person name="Wilkins M.J."/>
            <person name="Karaoz U."/>
            <person name="Brodie E.L."/>
            <person name="Williams K.H."/>
            <person name="Hubbard S.S."/>
            <person name="Banfield J.F."/>
        </authorList>
    </citation>
    <scope>NUCLEOTIDE SEQUENCE [LARGE SCALE GENOMIC DNA]</scope>
</reference>
<keyword evidence="1" id="KW-0472">Membrane</keyword>
<proteinExistence type="predicted"/>
<dbReference type="AlphaFoldDB" id="A0A1F6EME8"/>
<sequence length="80" mass="8961">MEYLYLIAAGIVGVALGMYFGRKKQSGMPKVNEARTRQRKQNVERVLAFAREKGEITNNDVETLLGVSDPTAERYLPSTL</sequence>
<evidence type="ECO:0008006" key="4">
    <source>
        <dbReference type="Google" id="ProtNLM"/>
    </source>
</evidence>
<organism evidence="2 3">
    <name type="scientific">Candidatus Kaiserbacteria bacterium RIFCSPLOWO2_01_FULL_50_24</name>
    <dbReference type="NCBI Taxonomy" id="1798507"/>
    <lineage>
        <taxon>Bacteria</taxon>
        <taxon>Candidatus Kaiseribacteriota</taxon>
    </lineage>
</organism>
<keyword evidence="1" id="KW-0812">Transmembrane</keyword>
<accession>A0A1F6EME8</accession>
<comment type="caution">
    <text evidence="2">The sequence shown here is derived from an EMBL/GenBank/DDBJ whole genome shotgun (WGS) entry which is preliminary data.</text>
</comment>
<feature type="transmembrane region" description="Helical" evidence="1">
    <location>
        <begin position="6"/>
        <end position="21"/>
    </location>
</feature>
<dbReference type="InterPro" id="IPR010382">
    <property type="entry name" value="DUF977"/>
</dbReference>
<dbReference type="InterPro" id="IPR036388">
    <property type="entry name" value="WH-like_DNA-bd_sf"/>
</dbReference>
<dbReference type="Gene3D" id="1.10.10.10">
    <property type="entry name" value="Winged helix-like DNA-binding domain superfamily/Winged helix DNA-binding domain"/>
    <property type="match status" value="1"/>
</dbReference>
<name>A0A1F6EME8_9BACT</name>
<evidence type="ECO:0000313" key="3">
    <source>
        <dbReference type="Proteomes" id="UP000178587"/>
    </source>
</evidence>
<keyword evidence="1" id="KW-1133">Transmembrane helix</keyword>
<dbReference type="EMBL" id="MFLU01000015">
    <property type="protein sequence ID" value="OGG74829.1"/>
    <property type="molecule type" value="Genomic_DNA"/>
</dbReference>
<gene>
    <name evidence="2" type="ORF">A3A34_00370</name>
</gene>
<dbReference type="Proteomes" id="UP000178587">
    <property type="component" value="Unassembled WGS sequence"/>
</dbReference>
<dbReference type="Pfam" id="PF06163">
    <property type="entry name" value="DUF977"/>
    <property type="match status" value="1"/>
</dbReference>